<dbReference type="CDD" id="cd00693">
    <property type="entry name" value="secretory_peroxidase"/>
    <property type="match status" value="1"/>
</dbReference>
<feature type="binding site" evidence="16">
    <location>
        <position position="438"/>
    </location>
    <ligand>
        <name>substrate</name>
    </ligand>
</feature>
<evidence type="ECO:0000256" key="4">
    <source>
        <dbReference type="ARBA" id="ARBA00009995"/>
    </source>
</evidence>
<keyword evidence="13 17" id="KW-0408">Iron</keyword>
<dbReference type="PANTHER" id="PTHR48048:SF30">
    <property type="entry name" value="GLYCOSYLTRANSFERASE"/>
    <property type="match status" value="1"/>
</dbReference>
<feature type="disulfide bond" evidence="18">
    <location>
        <begin position="475"/>
        <end position="504"/>
    </location>
</feature>
<dbReference type="PROSITE" id="PS50873">
    <property type="entry name" value="PEROXIDASE_4"/>
    <property type="match status" value="1"/>
</dbReference>
<feature type="binding site" evidence="17">
    <location>
        <position position="354"/>
    </location>
    <ligand>
        <name>Ca(2+)</name>
        <dbReference type="ChEBI" id="CHEBI:29108"/>
        <label>1</label>
    </ligand>
</feature>
<evidence type="ECO:0000256" key="9">
    <source>
        <dbReference type="ARBA" id="ARBA00022679"/>
    </source>
</evidence>
<name>A0A164WWE4_DAUCS</name>
<dbReference type="EC" id="1.11.1.7" evidence="5"/>
<feature type="binding site" evidence="17">
    <location>
        <position position="469"/>
    </location>
    <ligand>
        <name>Ca(2+)</name>
        <dbReference type="ChEBI" id="CHEBI:29108"/>
        <label>2</label>
    </ligand>
</feature>
<accession>A0A164WWE4</accession>
<dbReference type="InterPro" id="IPR033905">
    <property type="entry name" value="Secretory_peroxidase"/>
</dbReference>
<feature type="binding site" evidence="17">
    <location>
        <position position="350"/>
    </location>
    <ligand>
        <name>Ca(2+)</name>
        <dbReference type="ChEBI" id="CHEBI:29108"/>
        <label>1</label>
    </ligand>
</feature>
<feature type="binding site" evidence="17">
    <location>
        <position position="352"/>
    </location>
    <ligand>
        <name>Ca(2+)</name>
        <dbReference type="ChEBI" id="CHEBI:29108"/>
        <label>1</label>
    </ligand>
</feature>
<dbReference type="PANTHER" id="PTHR48048">
    <property type="entry name" value="GLYCOSYLTRANSFERASE"/>
    <property type="match status" value="1"/>
</dbReference>
<dbReference type="CDD" id="cd03784">
    <property type="entry name" value="GT1_Gtf-like"/>
    <property type="match status" value="1"/>
</dbReference>
<dbReference type="EMBL" id="LNRQ01000006">
    <property type="protein sequence ID" value="KZM92358.1"/>
    <property type="molecule type" value="Genomic_DNA"/>
</dbReference>
<evidence type="ECO:0000256" key="16">
    <source>
        <dbReference type="PIRSR" id="PIRSR600823-2"/>
    </source>
</evidence>
<dbReference type="Gene3D" id="1.10.520.10">
    <property type="match status" value="1"/>
</dbReference>
<comment type="similarity">
    <text evidence="4">Belongs to the UDP-glycosyltransferase family.</text>
</comment>
<dbReference type="InterPro" id="IPR010255">
    <property type="entry name" value="Haem_peroxidase_sf"/>
</dbReference>
<dbReference type="GO" id="GO:0042744">
    <property type="term" value="P:hydrogen peroxide catabolic process"/>
    <property type="evidence" value="ECO:0007669"/>
    <property type="project" value="InterPro"/>
</dbReference>
<reference evidence="20" key="1">
    <citation type="journal article" date="2016" name="Nat. Genet.">
        <title>A high-quality carrot genome assembly provides new insights into carotenoid accumulation and asterid genome evolution.</title>
        <authorList>
            <person name="Iorizzo M."/>
            <person name="Ellison S."/>
            <person name="Senalik D."/>
            <person name="Zeng P."/>
            <person name="Satapoomin P."/>
            <person name="Huang J."/>
            <person name="Bowman M."/>
            <person name="Iovene M."/>
            <person name="Sanseverino W."/>
            <person name="Cavagnaro P."/>
            <person name="Yildiz M."/>
            <person name="Macko-Podgorni A."/>
            <person name="Moranska E."/>
            <person name="Grzebelus E."/>
            <person name="Grzebelus D."/>
            <person name="Ashrafi H."/>
            <person name="Zheng Z."/>
            <person name="Cheng S."/>
            <person name="Spooner D."/>
            <person name="Van Deynze A."/>
            <person name="Simon P."/>
        </authorList>
    </citation>
    <scope>NUCLEOTIDE SEQUENCE [LARGE SCALE GENOMIC DNA]</scope>
    <source>
        <tissue evidence="20">Leaf</tissue>
    </source>
</reference>
<dbReference type="AlphaFoldDB" id="A0A164WWE4"/>
<evidence type="ECO:0000256" key="2">
    <source>
        <dbReference type="ARBA" id="ARBA00004721"/>
    </source>
</evidence>
<dbReference type="GO" id="GO:0046872">
    <property type="term" value="F:metal ion binding"/>
    <property type="evidence" value="ECO:0007669"/>
    <property type="project" value="UniProtKB-KW"/>
</dbReference>
<dbReference type="FunFam" id="1.10.420.10:FF:000007">
    <property type="entry name" value="Peroxidase"/>
    <property type="match status" value="1"/>
</dbReference>
<gene>
    <name evidence="20" type="ORF">DCAR_020277</name>
</gene>
<dbReference type="GO" id="GO:0020037">
    <property type="term" value="F:heme binding"/>
    <property type="evidence" value="ECO:0007669"/>
    <property type="project" value="InterPro"/>
</dbReference>
<dbReference type="InterPro" id="IPR000823">
    <property type="entry name" value="Peroxidase_pln"/>
</dbReference>
<keyword evidence="7" id="KW-0349">Heme</keyword>
<evidence type="ECO:0000256" key="10">
    <source>
        <dbReference type="ARBA" id="ARBA00022723"/>
    </source>
</evidence>
<keyword evidence="14 18" id="KW-1015">Disulfide bond</keyword>
<proteinExistence type="inferred from homology"/>
<feature type="disulfide bond" evidence="18">
    <location>
        <begin position="398"/>
        <end position="592"/>
    </location>
</feature>
<comment type="pathway">
    <text evidence="2">Secondary metabolite biosynthesis; terpenoid biosynthesis.</text>
</comment>
<feature type="binding site" description="axial binding residue" evidence="17">
    <location>
        <position position="468"/>
    </location>
    <ligand>
        <name>heme b</name>
        <dbReference type="ChEBI" id="CHEBI:60344"/>
    </ligand>
    <ligandPart>
        <name>Fe</name>
        <dbReference type="ChEBI" id="CHEBI:18248"/>
    </ligandPart>
</feature>
<keyword evidence="15" id="KW-0414">Isoprene biosynthesis</keyword>
<dbReference type="InterPro" id="IPR019793">
    <property type="entry name" value="Peroxidases_heam-ligand_BS"/>
</dbReference>
<comment type="cofactor">
    <cofactor evidence="17">
        <name>heme b</name>
        <dbReference type="ChEBI" id="CHEBI:60344"/>
    </cofactor>
    <text evidence="17">Binds 1 heme b (iron(II)-protoporphyrin IX) group per subunit.</text>
</comment>
<dbReference type="InterPro" id="IPR002213">
    <property type="entry name" value="UDP_glucos_trans"/>
</dbReference>
<dbReference type="FunFam" id="3.40.50.2000:FF:000095">
    <property type="entry name" value="Glycosyltransferase"/>
    <property type="match status" value="1"/>
</dbReference>
<comment type="catalytic activity">
    <reaction evidence="1">
        <text>2 a phenolic donor + H2O2 = 2 a phenolic radical donor + 2 H2O</text>
        <dbReference type="Rhea" id="RHEA:56136"/>
        <dbReference type="ChEBI" id="CHEBI:15377"/>
        <dbReference type="ChEBI" id="CHEBI:16240"/>
        <dbReference type="ChEBI" id="CHEBI:139520"/>
        <dbReference type="ChEBI" id="CHEBI:139521"/>
        <dbReference type="EC" id="1.11.1.7"/>
    </reaction>
</comment>
<dbReference type="GO" id="GO:0035251">
    <property type="term" value="F:UDP-glucosyltransferase activity"/>
    <property type="evidence" value="ECO:0007669"/>
    <property type="project" value="InterPro"/>
</dbReference>
<evidence type="ECO:0000256" key="6">
    <source>
        <dbReference type="ARBA" id="ARBA00022559"/>
    </source>
</evidence>
<feature type="domain" description="Plant heme peroxidase family profile" evidence="19">
    <location>
        <begin position="350"/>
        <end position="596"/>
    </location>
</feature>
<dbReference type="PRINTS" id="PR00458">
    <property type="entry name" value="PEROXIDASE"/>
</dbReference>
<evidence type="ECO:0000256" key="1">
    <source>
        <dbReference type="ARBA" id="ARBA00000189"/>
    </source>
</evidence>
<dbReference type="PRINTS" id="PR00461">
    <property type="entry name" value="PLPEROXIDASE"/>
</dbReference>
<evidence type="ECO:0000256" key="11">
    <source>
        <dbReference type="ARBA" id="ARBA00022729"/>
    </source>
</evidence>
<keyword evidence="8" id="KW-0328">Glycosyltransferase</keyword>
<evidence type="ECO:0000256" key="18">
    <source>
        <dbReference type="PIRSR" id="PIRSR600823-5"/>
    </source>
</evidence>
<dbReference type="SUPFAM" id="SSF53756">
    <property type="entry name" value="UDP-Glycosyltransferase/glycogen phosphorylase"/>
    <property type="match status" value="1"/>
</dbReference>
<sequence length="596" mass="64914">MEEKNNSCIILYPSPGIGHLIAMVELAKLVLCRYPDSFSEFIILMTTAPHLNTATTAPYTSHVSATTPSITFYHLPTTPLPSNYVASVEGLNFDLQSFNNPNVRQALETISSKAHVKAFVMDMFCSSASDVASAINIPTYYFFTSAAASLSILLYLPTLHQKNTTSFKDLNAFIQFPGIPPIFSSDMSNPLLDRNSMEYKYFMELAAQMAKSDGIIINTFHSLEPRAITAISDGLCTPNSPIPPIYCIGPLIAEKQTNSKENECLVWLNSQPSKSVIFLCFGSMGVFCEEQLEEIAVGLEKSGHRFLWVVKTPPPKECNESNTSILGLQGPDLSRLLPQGFLERTKGRGGCDASILIDSTQANSAEKEAVPNQTVRGYELIDEAKKNLEVACPSTVSCADIITMATRDSVALAGGPNYTVPTGRRDGLVSNEGDVNLPSPRFTVPQALRSFSDKGLTLNDMVTLLGAHTVGFAHCSFFRSRLSSSGRPDPTMDPALDATLSKLCGPADSNPRAFLDQNTSLVFDNQYYHQVMLNRGVLHIDQQLSLDKSSAPMVSNFAKNGAVFQQSFANAMVKMGSIQVVVGTDGEIRKNCRAFN</sequence>
<dbReference type="Pfam" id="PF00141">
    <property type="entry name" value="peroxidase"/>
    <property type="match status" value="1"/>
</dbReference>
<keyword evidence="11" id="KW-0732">Signal</keyword>
<evidence type="ECO:0000256" key="14">
    <source>
        <dbReference type="ARBA" id="ARBA00023157"/>
    </source>
</evidence>
<keyword evidence="12" id="KW-0560">Oxidoreductase</keyword>
<keyword evidence="17" id="KW-0106">Calcium</keyword>
<dbReference type="GO" id="GO:0016114">
    <property type="term" value="P:terpenoid biosynthetic process"/>
    <property type="evidence" value="ECO:0007669"/>
    <property type="project" value="UniProtKB-UniPathway"/>
</dbReference>
<feature type="binding site" evidence="17">
    <location>
        <position position="516"/>
    </location>
    <ligand>
        <name>Ca(2+)</name>
        <dbReference type="ChEBI" id="CHEBI:29108"/>
        <label>2</label>
    </ligand>
</feature>
<evidence type="ECO:0000256" key="17">
    <source>
        <dbReference type="PIRSR" id="PIRSR600823-3"/>
    </source>
</evidence>
<dbReference type="GO" id="GO:0140825">
    <property type="term" value="F:lactoperoxidase activity"/>
    <property type="evidence" value="ECO:0007669"/>
    <property type="project" value="UniProtKB-EC"/>
</dbReference>
<evidence type="ECO:0000256" key="13">
    <source>
        <dbReference type="ARBA" id="ARBA00023004"/>
    </source>
</evidence>
<dbReference type="Gramene" id="KZM92358">
    <property type="protein sequence ID" value="KZM92358"/>
    <property type="gene ID" value="DCAR_020277"/>
</dbReference>
<feature type="binding site" evidence="17">
    <location>
        <position position="524"/>
    </location>
    <ligand>
        <name>Ca(2+)</name>
        <dbReference type="ChEBI" id="CHEBI:29108"/>
        <label>2</label>
    </ligand>
</feature>
<evidence type="ECO:0000256" key="3">
    <source>
        <dbReference type="ARBA" id="ARBA00006873"/>
    </source>
</evidence>
<keyword evidence="9" id="KW-0808">Transferase</keyword>
<evidence type="ECO:0000256" key="15">
    <source>
        <dbReference type="ARBA" id="ARBA00023229"/>
    </source>
</evidence>
<evidence type="ECO:0000313" key="20">
    <source>
        <dbReference type="EMBL" id="KZM92358.1"/>
    </source>
</evidence>
<dbReference type="PROSITE" id="PS00435">
    <property type="entry name" value="PEROXIDASE_1"/>
    <property type="match status" value="1"/>
</dbReference>
<organism evidence="20">
    <name type="scientific">Daucus carota subsp. sativus</name>
    <name type="common">Carrot</name>
    <dbReference type="NCBI Taxonomy" id="79200"/>
    <lineage>
        <taxon>Eukaryota</taxon>
        <taxon>Viridiplantae</taxon>
        <taxon>Streptophyta</taxon>
        <taxon>Embryophyta</taxon>
        <taxon>Tracheophyta</taxon>
        <taxon>Spermatophyta</taxon>
        <taxon>Magnoliopsida</taxon>
        <taxon>eudicotyledons</taxon>
        <taxon>Gunneridae</taxon>
        <taxon>Pentapetalae</taxon>
        <taxon>asterids</taxon>
        <taxon>campanulids</taxon>
        <taxon>Apiales</taxon>
        <taxon>Apiaceae</taxon>
        <taxon>Apioideae</taxon>
        <taxon>Scandiceae</taxon>
        <taxon>Daucinae</taxon>
        <taxon>Daucus</taxon>
        <taxon>Daucus sect. Daucus</taxon>
    </lineage>
</organism>
<dbReference type="Gene3D" id="3.40.50.2000">
    <property type="entry name" value="Glycogen Phosphorylase B"/>
    <property type="match status" value="2"/>
</dbReference>
<evidence type="ECO:0000256" key="7">
    <source>
        <dbReference type="ARBA" id="ARBA00022617"/>
    </source>
</evidence>
<dbReference type="SUPFAM" id="SSF48113">
    <property type="entry name" value="Heme-dependent peroxidases"/>
    <property type="match status" value="1"/>
</dbReference>
<keyword evidence="6" id="KW-0575">Peroxidase</keyword>
<feature type="binding site" evidence="17">
    <location>
        <position position="366"/>
    </location>
    <ligand>
        <name>Ca(2+)</name>
        <dbReference type="ChEBI" id="CHEBI:29108"/>
        <label>1</label>
    </ligand>
</feature>
<comment type="caution">
    <text evidence="20">The sequence shown here is derived from an EMBL/GenBank/DDBJ whole genome shotgun (WGS) entry which is preliminary data.</text>
</comment>
<dbReference type="InterPro" id="IPR002016">
    <property type="entry name" value="Haem_peroxidase"/>
</dbReference>
<evidence type="ECO:0000256" key="5">
    <source>
        <dbReference type="ARBA" id="ARBA00012313"/>
    </source>
</evidence>
<evidence type="ECO:0000259" key="19">
    <source>
        <dbReference type="PROSITE" id="PS50873"/>
    </source>
</evidence>
<comment type="cofactor">
    <cofactor evidence="17">
        <name>Ca(2+)</name>
        <dbReference type="ChEBI" id="CHEBI:29108"/>
    </cofactor>
    <text evidence="17">Binds 2 calcium ions per subunit.</text>
</comment>
<evidence type="ECO:0000256" key="8">
    <source>
        <dbReference type="ARBA" id="ARBA00022676"/>
    </source>
</evidence>
<dbReference type="Gene3D" id="1.10.420.10">
    <property type="entry name" value="Peroxidase, domain 2"/>
    <property type="match status" value="1"/>
</dbReference>
<feature type="binding site" evidence="17">
    <location>
        <position position="519"/>
    </location>
    <ligand>
        <name>Ca(2+)</name>
        <dbReference type="ChEBI" id="CHEBI:29108"/>
        <label>2</label>
    </ligand>
</feature>
<keyword evidence="10 17" id="KW-0479">Metal-binding</keyword>
<comment type="similarity">
    <text evidence="3">Belongs to the peroxidase family. Ascorbate peroxidase subfamily.</text>
</comment>
<dbReference type="GO" id="GO:0006979">
    <property type="term" value="P:response to oxidative stress"/>
    <property type="evidence" value="ECO:0007669"/>
    <property type="project" value="InterPro"/>
</dbReference>
<protein>
    <recommendedName>
        <fullName evidence="5">peroxidase</fullName>
        <ecNumber evidence="5">1.11.1.7</ecNumber>
    </recommendedName>
</protein>
<dbReference type="UniPathway" id="UPA00213"/>
<dbReference type="InterPro" id="IPR050481">
    <property type="entry name" value="UDP-glycosyltransf_plant"/>
</dbReference>
<evidence type="ECO:0000256" key="12">
    <source>
        <dbReference type="ARBA" id="ARBA00023002"/>
    </source>
</evidence>